<dbReference type="InterPro" id="IPR002036">
    <property type="entry name" value="YbeY"/>
</dbReference>
<dbReference type="GO" id="GO:0006364">
    <property type="term" value="P:rRNA processing"/>
    <property type="evidence" value="ECO:0007669"/>
    <property type="project" value="InterPro"/>
</dbReference>
<dbReference type="InterPro" id="IPR023091">
    <property type="entry name" value="MetalPrtase_cat_dom_sf_prd"/>
</dbReference>
<dbReference type="EMBL" id="MGGB01000037">
    <property type="protein sequence ID" value="OGM18739.1"/>
    <property type="molecule type" value="Genomic_DNA"/>
</dbReference>
<dbReference type="Pfam" id="PF02130">
    <property type="entry name" value="YbeY"/>
    <property type="match status" value="1"/>
</dbReference>
<evidence type="ECO:0000313" key="8">
    <source>
        <dbReference type="EMBL" id="OGM18739.1"/>
    </source>
</evidence>
<keyword evidence="6" id="KW-0378">Hydrolase</keyword>
<evidence type="ECO:0000313" key="9">
    <source>
        <dbReference type="Proteomes" id="UP000178446"/>
    </source>
</evidence>
<evidence type="ECO:0000256" key="4">
    <source>
        <dbReference type="ARBA" id="ARBA00022723"/>
    </source>
</evidence>
<comment type="caution">
    <text evidence="8">The sequence shown here is derived from an EMBL/GenBank/DDBJ whole genome shotgun (WGS) entry which is preliminary data.</text>
</comment>
<keyword evidence="3" id="KW-0540">Nuclease</keyword>
<dbReference type="NCBIfam" id="TIGR00043">
    <property type="entry name" value="rRNA maturation RNase YbeY"/>
    <property type="match status" value="1"/>
</dbReference>
<evidence type="ECO:0000256" key="3">
    <source>
        <dbReference type="ARBA" id="ARBA00022722"/>
    </source>
</evidence>
<dbReference type="SUPFAM" id="SSF55486">
    <property type="entry name" value="Metalloproteases ('zincins'), catalytic domain"/>
    <property type="match status" value="1"/>
</dbReference>
<name>A0A1F7XVH3_9BACT</name>
<reference evidence="8 9" key="1">
    <citation type="journal article" date="2016" name="Nat. Commun.">
        <title>Thousands of microbial genomes shed light on interconnected biogeochemical processes in an aquifer system.</title>
        <authorList>
            <person name="Anantharaman K."/>
            <person name="Brown C.T."/>
            <person name="Hug L.A."/>
            <person name="Sharon I."/>
            <person name="Castelle C.J."/>
            <person name="Probst A.J."/>
            <person name="Thomas B.C."/>
            <person name="Singh A."/>
            <person name="Wilkins M.J."/>
            <person name="Karaoz U."/>
            <person name="Brodie E.L."/>
            <person name="Williams K.H."/>
            <person name="Hubbard S.S."/>
            <person name="Banfield J.F."/>
        </authorList>
    </citation>
    <scope>NUCLEOTIDE SEQUENCE [LARGE SCALE GENOMIC DNA]</scope>
</reference>
<organism evidence="8 9">
    <name type="scientific">Candidatus Woesebacteria bacterium RIFCSPHIGHO2_01_FULL_37_10</name>
    <dbReference type="NCBI Taxonomy" id="1802489"/>
    <lineage>
        <taxon>Bacteria</taxon>
        <taxon>Candidatus Woeseibacteriota</taxon>
    </lineage>
</organism>
<gene>
    <name evidence="8" type="ORF">A2685_02160</name>
</gene>
<sequence>MIRVYVNKQLNYPVKSPRIKKKLAEFLQKRGIVSDSLVYIYFVGENKMKDLSAKFLKERNKVHDVLSFPGNEVKGRFVYPDNIIRLGEIYICYPEVVKEAKKENILIDDKIDFLIEHGGMHLLGEHHE</sequence>
<accession>A0A1F7XVH3</accession>
<keyword evidence="4" id="KW-0479">Metal-binding</keyword>
<evidence type="ECO:0000256" key="2">
    <source>
        <dbReference type="ARBA" id="ARBA00010875"/>
    </source>
</evidence>
<evidence type="ECO:0000256" key="7">
    <source>
        <dbReference type="ARBA" id="ARBA00022833"/>
    </source>
</evidence>
<dbReference type="GO" id="GO:0004222">
    <property type="term" value="F:metalloendopeptidase activity"/>
    <property type="evidence" value="ECO:0007669"/>
    <property type="project" value="InterPro"/>
</dbReference>
<evidence type="ECO:0000256" key="1">
    <source>
        <dbReference type="ARBA" id="ARBA00001947"/>
    </source>
</evidence>
<keyword evidence="5" id="KW-0255">Endonuclease</keyword>
<dbReference type="AlphaFoldDB" id="A0A1F7XVH3"/>
<proteinExistence type="inferred from homology"/>
<dbReference type="GO" id="GO:0004519">
    <property type="term" value="F:endonuclease activity"/>
    <property type="evidence" value="ECO:0007669"/>
    <property type="project" value="UniProtKB-KW"/>
</dbReference>
<comment type="cofactor">
    <cofactor evidence="1">
        <name>Zn(2+)</name>
        <dbReference type="ChEBI" id="CHEBI:29105"/>
    </cofactor>
</comment>
<dbReference type="Proteomes" id="UP000178446">
    <property type="component" value="Unassembled WGS sequence"/>
</dbReference>
<evidence type="ECO:0000256" key="6">
    <source>
        <dbReference type="ARBA" id="ARBA00022801"/>
    </source>
</evidence>
<keyword evidence="7" id="KW-0862">Zinc</keyword>
<evidence type="ECO:0000256" key="5">
    <source>
        <dbReference type="ARBA" id="ARBA00022759"/>
    </source>
</evidence>
<protein>
    <submittedName>
        <fullName evidence="8">rRNA maturation RNase YbeY</fullName>
    </submittedName>
</protein>
<dbReference type="Gene3D" id="3.40.390.30">
    <property type="entry name" value="Metalloproteases ('zincins'), catalytic domain"/>
    <property type="match status" value="1"/>
</dbReference>
<comment type="similarity">
    <text evidence="2">Belongs to the endoribonuclease YbeY family.</text>
</comment>
<dbReference type="GO" id="GO:0046872">
    <property type="term" value="F:metal ion binding"/>
    <property type="evidence" value="ECO:0007669"/>
    <property type="project" value="UniProtKB-KW"/>
</dbReference>